<comment type="caution">
    <text evidence="2">The sequence shown here is derived from an EMBL/GenBank/DDBJ whole genome shotgun (WGS) entry which is preliminary data.</text>
</comment>
<reference evidence="2" key="2">
    <citation type="submission" date="2023-06" db="EMBL/GenBank/DDBJ databases">
        <authorList>
            <consortium name="Lawrence Berkeley National Laboratory"/>
            <person name="Haridas S."/>
            <person name="Hensen N."/>
            <person name="Bonometti L."/>
            <person name="Westerberg I."/>
            <person name="Brannstrom I.O."/>
            <person name="Guillou S."/>
            <person name="Cros-Aarteil S."/>
            <person name="Calhoun S."/>
            <person name="Kuo A."/>
            <person name="Mondo S."/>
            <person name="Pangilinan J."/>
            <person name="Riley R."/>
            <person name="Labutti K."/>
            <person name="Andreopoulos B."/>
            <person name="Lipzen A."/>
            <person name="Chen C."/>
            <person name="Yanf M."/>
            <person name="Daum C."/>
            <person name="Ng V."/>
            <person name="Clum A."/>
            <person name="Steindorff A."/>
            <person name="Ohm R."/>
            <person name="Martin F."/>
            <person name="Silar P."/>
            <person name="Natvig D."/>
            <person name="Lalanne C."/>
            <person name="Gautier V."/>
            <person name="Ament-Velasquez S.L."/>
            <person name="Kruys A."/>
            <person name="Hutchinson M.I."/>
            <person name="Powell A.J."/>
            <person name="Barry K."/>
            <person name="Miller A.N."/>
            <person name="Grigoriev I.V."/>
            <person name="Debuchy R."/>
            <person name="Gladieux P."/>
            <person name="Thoren M.H."/>
            <person name="Johannesson H."/>
        </authorList>
    </citation>
    <scope>NUCLEOTIDE SEQUENCE</scope>
    <source>
        <strain evidence="2">CBS 560.94</strain>
    </source>
</reference>
<accession>A0AAE0JKX5</accession>
<feature type="chain" id="PRO_5042074715" evidence="1">
    <location>
        <begin position="21"/>
        <end position="76"/>
    </location>
</feature>
<keyword evidence="1" id="KW-0732">Signal</keyword>
<dbReference type="EMBL" id="JAUEPP010000002">
    <property type="protein sequence ID" value="KAK3351253.1"/>
    <property type="molecule type" value="Genomic_DNA"/>
</dbReference>
<dbReference type="AlphaFoldDB" id="A0AAE0JKX5"/>
<proteinExistence type="predicted"/>
<evidence type="ECO:0000313" key="2">
    <source>
        <dbReference type="EMBL" id="KAK3351253.1"/>
    </source>
</evidence>
<reference evidence="2" key="1">
    <citation type="journal article" date="2023" name="Mol. Phylogenet. Evol.">
        <title>Genome-scale phylogeny and comparative genomics of the fungal order Sordariales.</title>
        <authorList>
            <person name="Hensen N."/>
            <person name="Bonometti L."/>
            <person name="Westerberg I."/>
            <person name="Brannstrom I.O."/>
            <person name="Guillou S."/>
            <person name="Cros-Aarteil S."/>
            <person name="Calhoun S."/>
            <person name="Haridas S."/>
            <person name="Kuo A."/>
            <person name="Mondo S."/>
            <person name="Pangilinan J."/>
            <person name="Riley R."/>
            <person name="LaButti K."/>
            <person name="Andreopoulos B."/>
            <person name="Lipzen A."/>
            <person name="Chen C."/>
            <person name="Yan M."/>
            <person name="Daum C."/>
            <person name="Ng V."/>
            <person name="Clum A."/>
            <person name="Steindorff A."/>
            <person name="Ohm R.A."/>
            <person name="Martin F."/>
            <person name="Silar P."/>
            <person name="Natvig D.O."/>
            <person name="Lalanne C."/>
            <person name="Gautier V."/>
            <person name="Ament-Velasquez S.L."/>
            <person name="Kruys A."/>
            <person name="Hutchinson M.I."/>
            <person name="Powell A.J."/>
            <person name="Barry K."/>
            <person name="Miller A.N."/>
            <person name="Grigoriev I.V."/>
            <person name="Debuchy R."/>
            <person name="Gladieux P."/>
            <person name="Hiltunen Thoren M."/>
            <person name="Johannesson H."/>
        </authorList>
    </citation>
    <scope>NUCLEOTIDE SEQUENCE</scope>
    <source>
        <strain evidence="2">CBS 560.94</strain>
    </source>
</reference>
<dbReference type="RefSeq" id="XP_062684548.1">
    <property type="nucleotide sequence ID" value="XM_062826349.1"/>
</dbReference>
<keyword evidence="3" id="KW-1185">Reference proteome</keyword>
<gene>
    <name evidence="2" type="ORF">B0H65DRAFT_457290</name>
</gene>
<feature type="signal peptide" evidence="1">
    <location>
        <begin position="1"/>
        <end position="20"/>
    </location>
</feature>
<name>A0AAE0JKX5_9PEZI</name>
<protein>
    <submittedName>
        <fullName evidence="2">Uncharacterized protein</fullName>
    </submittedName>
</protein>
<evidence type="ECO:0000313" key="3">
    <source>
        <dbReference type="Proteomes" id="UP001278500"/>
    </source>
</evidence>
<dbReference type="Proteomes" id="UP001278500">
    <property type="component" value="Unassembled WGS sequence"/>
</dbReference>
<evidence type="ECO:0000256" key="1">
    <source>
        <dbReference type="SAM" id="SignalP"/>
    </source>
</evidence>
<sequence length="76" mass="8654">MRSYFAVSFSILLFVPEYQSMNLGFCKIVRISSFGLNLLVNSNLPSLTAQLQDRGTILYQMNKVRERPSLIHSGQN</sequence>
<organism evidence="2 3">
    <name type="scientific">Neurospora tetraspora</name>
    <dbReference type="NCBI Taxonomy" id="94610"/>
    <lineage>
        <taxon>Eukaryota</taxon>
        <taxon>Fungi</taxon>
        <taxon>Dikarya</taxon>
        <taxon>Ascomycota</taxon>
        <taxon>Pezizomycotina</taxon>
        <taxon>Sordariomycetes</taxon>
        <taxon>Sordariomycetidae</taxon>
        <taxon>Sordariales</taxon>
        <taxon>Sordariaceae</taxon>
        <taxon>Neurospora</taxon>
    </lineage>
</organism>
<dbReference type="GeneID" id="87863503"/>